<gene>
    <name evidence="2" type="ordered locus">Mesil_0023</name>
</gene>
<keyword evidence="3" id="KW-1185">Reference proteome</keyword>
<dbReference type="STRING" id="526227.Mesil_0023"/>
<feature type="transmembrane region" description="Helical" evidence="1">
    <location>
        <begin position="123"/>
        <end position="140"/>
    </location>
</feature>
<reference evidence="2 3" key="1">
    <citation type="journal article" date="2010" name="Stand. Genomic Sci.">
        <title>Complete genome sequence of Meiothermus silvanus type strain (VI-R2).</title>
        <authorList>
            <person name="Sikorski J."/>
            <person name="Tindall B.J."/>
            <person name="Lowry S."/>
            <person name="Lucas S."/>
            <person name="Nolan M."/>
            <person name="Copeland A."/>
            <person name="Glavina Del Rio T."/>
            <person name="Tice H."/>
            <person name="Cheng J.F."/>
            <person name="Han C."/>
            <person name="Pitluck S."/>
            <person name="Liolios K."/>
            <person name="Ivanova N."/>
            <person name="Mavromatis K."/>
            <person name="Mikhailova N."/>
            <person name="Pati A."/>
            <person name="Goodwin L."/>
            <person name="Chen A."/>
            <person name="Palaniappan K."/>
            <person name="Land M."/>
            <person name="Hauser L."/>
            <person name="Chang Y.J."/>
            <person name="Jeffries C.D."/>
            <person name="Rohde M."/>
            <person name="Goker M."/>
            <person name="Woyke T."/>
            <person name="Bristow J."/>
            <person name="Eisen J.A."/>
            <person name="Markowitz V."/>
            <person name="Hugenholtz P."/>
            <person name="Kyrpides N.C."/>
            <person name="Klenk H.P."/>
            <person name="Lapidus A."/>
        </authorList>
    </citation>
    <scope>NUCLEOTIDE SEQUENCE [LARGE SCALE GENOMIC DNA]</scope>
    <source>
        <strain evidence="3">ATCC 700542 / DSM 9946 / VI-R2</strain>
    </source>
</reference>
<keyword evidence="1" id="KW-1133">Transmembrane helix</keyword>
<dbReference type="AlphaFoldDB" id="D7BG50"/>
<organism evidence="2 3">
    <name type="scientific">Allomeiothermus silvanus (strain ATCC 700542 / DSM 9946 / NBRC 106475 / NCIMB 13440 / VI-R2)</name>
    <name type="common">Thermus silvanus</name>
    <dbReference type="NCBI Taxonomy" id="526227"/>
    <lineage>
        <taxon>Bacteria</taxon>
        <taxon>Thermotogati</taxon>
        <taxon>Deinococcota</taxon>
        <taxon>Deinococci</taxon>
        <taxon>Thermales</taxon>
        <taxon>Thermaceae</taxon>
        <taxon>Allomeiothermus</taxon>
    </lineage>
</organism>
<accession>D7BG50</accession>
<dbReference type="OrthoDB" id="32788at2"/>
<dbReference type="eggNOG" id="ENOG503196E">
    <property type="taxonomic scope" value="Bacteria"/>
</dbReference>
<sequence>MYDLILSLHNFTRWLVLIAAVYVLWRSWQGLRSGSYQTPDRIGGVAFTSTLDLQLLLGILLLVFSPLMQNAWANLGAALQNPGLRFFVAEHLVVMLAAVILAHIGNARVRRAASGALKHRQALLFYGLSTLLILLAIPWWRPWLRF</sequence>
<dbReference type="HOGENOM" id="CLU_134903_1_0_0"/>
<keyword evidence="1" id="KW-0472">Membrane</keyword>
<evidence type="ECO:0000256" key="1">
    <source>
        <dbReference type="SAM" id="Phobius"/>
    </source>
</evidence>
<evidence type="ECO:0000313" key="3">
    <source>
        <dbReference type="Proteomes" id="UP000001916"/>
    </source>
</evidence>
<feature type="transmembrane region" description="Helical" evidence="1">
    <location>
        <begin position="6"/>
        <end position="25"/>
    </location>
</feature>
<dbReference type="RefSeq" id="WP_013156579.1">
    <property type="nucleotide sequence ID" value="NC_014212.1"/>
</dbReference>
<proteinExistence type="predicted"/>
<keyword evidence="1" id="KW-0812">Transmembrane</keyword>
<evidence type="ECO:0000313" key="2">
    <source>
        <dbReference type="EMBL" id="ADH61971.1"/>
    </source>
</evidence>
<dbReference type="Proteomes" id="UP000001916">
    <property type="component" value="Chromosome"/>
</dbReference>
<name>D7BG50_ALLS1</name>
<protein>
    <submittedName>
        <fullName evidence="2">Uncharacterized protein</fullName>
    </submittedName>
</protein>
<dbReference type="KEGG" id="msv:Mesil_0023"/>
<feature type="transmembrane region" description="Helical" evidence="1">
    <location>
        <begin position="84"/>
        <end position="102"/>
    </location>
</feature>
<feature type="transmembrane region" description="Helical" evidence="1">
    <location>
        <begin position="45"/>
        <end position="64"/>
    </location>
</feature>
<dbReference type="EMBL" id="CP002042">
    <property type="protein sequence ID" value="ADH61971.1"/>
    <property type="molecule type" value="Genomic_DNA"/>
</dbReference>